<accession>A0AAV1D724</accession>
<sequence length="150" mass="16860">MSFFFVWVIGIENFRKTEISLRWKYNNGQCKNFKLSPQLTWRIIPEEVAAYSIRNDGAFILSDRRSVGARKIIDAQGNHYASGGRAFLSCSPLQAGVTLSLLGLQIVKDEDLQRCILQTDNVLVAGFKAKGSGFPFELQFLANDLIEIVK</sequence>
<keyword evidence="2" id="KW-1185">Reference proteome</keyword>
<proteinExistence type="predicted"/>
<dbReference type="Proteomes" id="UP001161247">
    <property type="component" value="Chromosome 4"/>
</dbReference>
<protein>
    <submittedName>
        <fullName evidence="1">OLC1v1002195C1</fullName>
    </submittedName>
</protein>
<dbReference type="AlphaFoldDB" id="A0AAV1D724"/>
<dbReference type="EMBL" id="OX459121">
    <property type="protein sequence ID" value="CAI9103669.1"/>
    <property type="molecule type" value="Genomic_DNA"/>
</dbReference>
<organism evidence="1 2">
    <name type="scientific">Oldenlandia corymbosa var. corymbosa</name>
    <dbReference type="NCBI Taxonomy" id="529605"/>
    <lineage>
        <taxon>Eukaryota</taxon>
        <taxon>Viridiplantae</taxon>
        <taxon>Streptophyta</taxon>
        <taxon>Embryophyta</taxon>
        <taxon>Tracheophyta</taxon>
        <taxon>Spermatophyta</taxon>
        <taxon>Magnoliopsida</taxon>
        <taxon>eudicotyledons</taxon>
        <taxon>Gunneridae</taxon>
        <taxon>Pentapetalae</taxon>
        <taxon>asterids</taxon>
        <taxon>lamiids</taxon>
        <taxon>Gentianales</taxon>
        <taxon>Rubiaceae</taxon>
        <taxon>Rubioideae</taxon>
        <taxon>Spermacoceae</taxon>
        <taxon>Hedyotis-Oldenlandia complex</taxon>
        <taxon>Oldenlandia</taxon>
    </lineage>
</organism>
<name>A0AAV1D724_OLDCO</name>
<evidence type="ECO:0000313" key="1">
    <source>
        <dbReference type="EMBL" id="CAI9103669.1"/>
    </source>
</evidence>
<evidence type="ECO:0000313" key="2">
    <source>
        <dbReference type="Proteomes" id="UP001161247"/>
    </source>
</evidence>
<reference evidence="1" key="1">
    <citation type="submission" date="2023-03" db="EMBL/GenBank/DDBJ databases">
        <authorList>
            <person name="Julca I."/>
        </authorList>
    </citation>
    <scope>NUCLEOTIDE SEQUENCE</scope>
</reference>
<gene>
    <name evidence="1" type="ORF">OLC1_LOCUS12777</name>
</gene>